<evidence type="ECO:0000256" key="2">
    <source>
        <dbReference type="ARBA" id="ARBA00022692"/>
    </source>
</evidence>
<dbReference type="InterPro" id="IPR005829">
    <property type="entry name" value="Sugar_transporter_CS"/>
</dbReference>
<keyword evidence="4 5" id="KW-0472">Membrane</keyword>
<reference evidence="7 8" key="1">
    <citation type="journal article" date="2014" name="Nature">
        <title>An environmental bacterial taxon with a large and distinct metabolic repertoire.</title>
        <authorList>
            <person name="Wilson M.C."/>
            <person name="Mori T."/>
            <person name="Ruckert C."/>
            <person name="Uria A.R."/>
            <person name="Helf M.J."/>
            <person name="Takada K."/>
            <person name="Gernert C."/>
            <person name="Steffens U.A."/>
            <person name="Heycke N."/>
            <person name="Schmitt S."/>
            <person name="Rinke C."/>
            <person name="Helfrich E.J."/>
            <person name="Brachmann A.O."/>
            <person name="Gurgui C."/>
            <person name="Wakimoto T."/>
            <person name="Kracht M."/>
            <person name="Crusemann M."/>
            <person name="Hentschel U."/>
            <person name="Abe I."/>
            <person name="Matsunaga S."/>
            <person name="Kalinowski J."/>
            <person name="Takeyama H."/>
            <person name="Piel J."/>
        </authorList>
    </citation>
    <scope>NUCLEOTIDE SEQUENCE [LARGE SCALE GENOMIC DNA]</scope>
    <source>
        <strain evidence="8">TSY1</strain>
    </source>
</reference>
<dbReference type="PANTHER" id="PTHR11360">
    <property type="entry name" value="MONOCARBOXYLATE TRANSPORTER"/>
    <property type="match status" value="1"/>
</dbReference>
<dbReference type="GO" id="GO:0022857">
    <property type="term" value="F:transmembrane transporter activity"/>
    <property type="evidence" value="ECO:0007669"/>
    <property type="project" value="InterPro"/>
</dbReference>
<feature type="transmembrane region" description="Helical" evidence="5">
    <location>
        <begin position="113"/>
        <end position="136"/>
    </location>
</feature>
<evidence type="ECO:0000256" key="5">
    <source>
        <dbReference type="SAM" id="Phobius"/>
    </source>
</evidence>
<dbReference type="AlphaFoldDB" id="W4LDA1"/>
<keyword evidence="2 5" id="KW-0812">Transmembrane</keyword>
<accession>W4LDA1</accession>
<dbReference type="InterPro" id="IPR050327">
    <property type="entry name" value="Proton-linked_MCT"/>
</dbReference>
<dbReference type="HOGENOM" id="CLU_001265_59_9_7"/>
<evidence type="ECO:0000256" key="4">
    <source>
        <dbReference type="ARBA" id="ARBA00023136"/>
    </source>
</evidence>
<feature type="transmembrane region" description="Helical" evidence="5">
    <location>
        <begin position="79"/>
        <end position="101"/>
    </location>
</feature>
<evidence type="ECO:0000313" key="7">
    <source>
        <dbReference type="EMBL" id="ETW95700.1"/>
    </source>
</evidence>
<proteinExistence type="predicted"/>
<evidence type="ECO:0000256" key="1">
    <source>
        <dbReference type="ARBA" id="ARBA00004141"/>
    </source>
</evidence>
<evidence type="ECO:0000313" key="8">
    <source>
        <dbReference type="Proteomes" id="UP000019141"/>
    </source>
</evidence>
<feature type="transmembrane region" description="Helical" evidence="5">
    <location>
        <begin position="23"/>
        <end position="41"/>
    </location>
</feature>
<comment type="caution">
    <text evidence="7">The sequence shown here is derived from an EMBL/GenBank/DDBJ whole genome shotgun (WGS) entry which is preliminary data.</text>
</comment>
<dbReference type="SUPFAM" id="SSF103473">
    <property type="entry name" value="MFS general substrate transporter"/>
    <property type="match status" value="1"/>
</dbReference>
<dbReference type="InterPro" id="IPR036259">
    <property type="entry name" value="MFS_trans_sf"/>
</dbReference>
<dbReference type="PANTHER" id="PTHR11360:SF284">
    <property type="entry name" value="EG:103B4.3 PROTEIN-RELATED"/>
    <property type="match status" value="1"/>
</dbReference>
<comment type="subcellular location">
    <subcellularLocation>
        <location evidence="1">Membrane</location>
        <topology evidence="1">Multi-pass membrane protein</topology>
    </subcellularLocation>
</comment>
<dbReference type="PROSITE" id="PS50850">
    <property type="entry name" value="MFS"/>
    <property type="match status" value="1"/>
</dbReference>
<feature type="domain" description="Major facilitator superfamily (MFS) profile" evidence="6">
    <location>
        <begin position="1"/>
        <end position="178"/>
    </location>
</feature>
<dbReference type="EMBL" id="AZHW01000884">
    <property type="protein sequence ID" value="ETW95700.1"/>
    <property type="molecule type" value="Genomic_DNA"/>
</dbReference>
<keyword evidence="8" id="KW-1185">Reference proteome</keyword>
<dbReference type="PROSITE" id="PS00216">
    <property type="entry name" value="SUGAR_TRANSPORT_1"/>
    <property type="match status" value="1"/>
</dbReference>
<feature type="transmembrane region" description="Helical" evidence="5">
    <location>
        <begin position="53"/>
        <end position="73"/>
    </location>
</feature>
<feature type="transmembrane region" description="Helical" evidence="5">
    <location>
        <begin position="142"/>
        <end position="163"/>
    </location>
</feature>
<dbReference type="Pfam" id="PF07690">
    <property type="entry name" value="MFS_1"/>
    <property type="match status" value="1"/>
</dbReference>
<dbReference type="InterPro" id="IPR011701">
    <property type="entry name" value="MFS"/>
</dbReference>
<protein>
    <recommendedName>
        <fullName evidence="6">Major facilitator superfamily (MFS) profile domain-containing protein</fullName>
    </recommendedName>
</protein>
<evidence type="ECO:0000259" key="6">
    <source>
        <dbReference type="PROSITE" id="PS50850"/>
    </source>
</evidence>
<keyword evidence="3 5" id="KW-1133">Transmembrane helix</keyword>
<dbReference type="Gene3D" id="1.20.1250.20">
    <property type="entry name" value="MFS general substrate transporter like domains"/>
    <property type="match status" value="1"/>
</dbReference>
<dbReference type="Proteomes" id="UP000019141">
    <property type="component" value="Unassembled WGS sequence"/>
</dbReference>
<organism evidence="7 8">
    <name type="scientific">Entotheonella factor</name>
    <dbReference type="NCBI Taxonomy" id="1429438"/>
    <lineage>
        <taxon>Bacteria</taxon>
        <taxon>Pseudomonadati</taxon>
        <taxon>Nitrospinota/Tectimicrobiota group</taxon>
        <taxon>Candidatus Tectimicrobiota</taxon>
        <taxon>Candidatus Entotheonellia</taxon>
        <taxon>Candidatus Entotheonellales</taxon>
        <taxon>Candidatus Entotheonellaceae</taxon>
        <taxon>Candidatus Entotheonella</taxon>
    </lineage>
</organism>
<gene>
    <name evidence="7" type="ORF">ETSY1_29575</name>
</gene>
<dbReference type="InterPro" id="IPR020846">
    <property type="entry name" value="MFS_dom"/>
</dbReference>
<name>W4LDA1_ENTF1</name>
<sequence length="178" mass="19541">MGFVHVHLIPYVHDVGFTHMTNAGAQFLLALVSIAAALMTGRVSDRIGRRRPMSLTFSWRGLAYFGFMMLALWPSPLLLYAAVICMGLSWSSTVSLLATTCADLYGRRSQGSVFGVVFGVMNWSAALGAWLPGYLFDVTNSYQSALLANVLVAWVASGVVLWLSEWWRPQQQMVGTAD</sequence>
<dbReference type="GO" id="GO:0016020">
    <property type="term" value="C:membrane"/>
    <property type="evidence" value="ECO:0007669"/>
    <property type="project" value="UniProtKB-SubCell"/>
</dbReference>
<evidence type="ECO:0000256" key="3">
    <source>
        <dbReference type="ARBA" id="ARBA00022989"/>
    </source>
</evidence>